<keyword evidence="8" id="KW-0472">Membrane</keyword>
<protein>
    <submittedName>
        <fullName evidence="12">ABC transporter</fullName>
    </submittedName>
</protein>
<evidence type="ECO:0000256" key="3">
    <source>
        <dbReference type="ARBA" id="ARBA00022475"/>
    </source>
</evidence>
<dbReference type="PROSITE" id="PS50893">
    <property type="entry name" value="ABC_TRANSPORTER_2"/>
    <property type="match status" value="1"/>
</dbReference>
<keyword evidence="5" id="KW-0067">ATP-binding</keyword>
<dbReference type="InterPro" id="IPR050086">
    <property type="entry name" value="MetN_ABC_transporter-like"/>
</dbReference>
<organism evidence="12 13">
    <name type="scientific">Corynebacterium crudilactis</name>
    <dbReference type="NCBI Taxonomy" id="1652495"/>
    <lineage>
        <taxon>Bacteria</taxon>
        <taxon>Bacillati</taxon>
        <taxon>Actinomycetota</taxon>
        <taxon>Actinomycetes</taxon>
        <taxon>Mycobacteriales</taxon>
        <taxon>Corynebacteriaceae</taxon>
        <taxon>Corynebacterium</taxon>
    </lineage>
</organism>
<dbReference type="SMART" id="SM00930">
    <property type="entry name" value="NIL"/>
    <property type="match status" value="1"/>
</dbReference>
<keyword evidence="3" id="KW-1003">Cell membrane</keyword>
<keyword evidence="13" id="KW-1185">Reference proteome</keyword>
<evidence type="ECO:0000256" key="9">
    <source>
        <dbReference type="ARBA" id="ARBA00054718"/>
    </source>
</evidence>
<dbReference type="SMART" id="SM00382">
    <property type="entry name" value="AAA"/>
    <property type="match status" value="1"/>
</dbReference>
<keyword evidence="4" id="KW-0547">Nucleotide-binding</keyword>
<keyword evidence="6" id="KW-1278">Translocase</keyword>
<accession>A0A172QW87</accession>
<evidence type="ECO:0000256" key="5">
    <source>
        <dbReference type="ARBA" id="ARBA00022840"/>
    </source>
</evidence>
<dbReference type="GO" id="GO:0006865">
    <property type="term" value="P:amino acid transport"/>
    <property type="evidence" value="ECO:0007669"/>
    <property type="project" value="UniProtKB-KW"/>
</dbReference>
<dbReference type="InterPro" id="IPR017871">
    <property type="entry name" value="ABC_transporter-like_CS"/>
</dbReference>
<comment type="similarity">
    <text evidence="1">Belongs to the ABC transporter superfamily.</text>
</comment>
<evidence type="ECO:0000313" key="12">
    <source>
        <dbReference type="EMBL" id="ANE04975.1"/>
    </source>
</evidence>
<name>A0A172QW87_9CORY</name>
<evidence type="ECO:0000256" key="4">
    <source>
        <dbReference type="ARBA" id="ARBA00022741"/>
    </source>
</evidence>
<dbReference type="PANTHER" id="PTHR43166:SF30">
    <property type="entry name" value="METHIONINE IMPORT ATP-BINDING PROTEIN METN"/>
    <property type="match status" value="1"/>
</dbReference>
<gene>
    <name evidence="12" type="ORF">ccrud_12725</name>
</gene>
<dbReference type="InterPro" id="IPR041701">
    <property type="entry name" value="MetN_ABC"/>
</dbReference>
<dbReference type="InterPro" id="IPR027417">
    <property type="entry name" value="P-loop_NTPase"/>
</dbReference>
<evidence type="ECO:0000259" key="11">
    <source>
        <dbReference type="PROSITE" id="PS50893"/>
    </source>
</evidence>
<feature type="domain" description="ABC transporter" evidence="11">
    <location>
        <begin position="4"/>
        <end position="239"/>
    </location>
</feature>
<dbReference type="EMBL" id="CP015622">
    <property type="protein sequence ID" value="ANE04975.1"/>
    <property type="molecule type" value="Genomic_DNA"/>
</dbReference>
<dbReference type="InterPro" id="IPR045865">
    <property type="entry name" value="ACT-like_dom_sf"/>
</dbReference>
<evidence type="ECO:0000256" key="7">
    <source>
        <dbReference type="ARBA" id="ARBA00022970"/>
    </source>
</evidence>
<dbReference type="KEGG" id="ccjz:ccrud_12725"/>
<dbReference type="SUPFAM" id="SSF52540">
    <property type="entry name" value="P-loop containing nucleoside triphosphate hydrolases"/>
    <property type="match status" value="1"/>
</dbReference>
<dbReference type="GO" id="GO:0005886">
    <property type="term" value="C:plasma membrane"/>
    <property type="evidence" value="ECO:0007669"/>
    <property type="project" value="UniProtKB-ARBA"/>
</dbReference>
<dbReference type="RefSeq" id="WP_066568492.1">
    <property type="nucleotide sequence ID" value="NZ_CP015622.1"/>
</dbReference>
<comment type="subunit">
    <text evidence="10">Homodimer. Forms a membrane-associated complex with FtsX.</text>
</comment>
<evidence type="ECO:0000256" key="10">
    <source>
        <dbReference type="ARBA" id="ARBA00063837"/>
    </source>
</evidence>
<dbReference type="OrthoDB" id="4398079at2"/>
<dbReference type="Pfam" id="PF09383">
    <property type="entry name" value="NIL"/>
    <property type="match status" value="1"/>
</dbReference>
<comment type="function">
    <text evidence="9">Part of the ABC transporter FtsEX involved in cellular division. Has ATPase activity.</text>
</comment>
<proteinExistence type="inferred from homology"/>
<dbReference type="STRING" id="1652495.ccrud_12725"/>
<dbReference type="FunFam" id="3.40.50.300:FF:000056">
    <property type="entry name" value="Cell division ATP-binding protein FtsE"/>
    <property type="match status" value="1"/>
</dbReference>
<dbReference type="Pfam" id="PF00005">
    <property type="entry name" value="ABC_tran"/>
    <property type="match status" value="1"/>
</dbReference>
<dbReference type="PANTHER" id="PTHR43166">
    <property type="entry name" value="AMINO ACID IMPORT ATP-BINDING PROTEIN"/>
    <property type="match status" value="1"/>
</dbReference>
<dbReference type="InterPro" id="IPR003593">
    <property type="entry name" value="AAA+_ATPase"/>
</dbReference>
<reference evidence="12 13" key="1">
    <citation type="submission" date="2016-05" db="EMBL/GenBank/DDBJ databases">
        <title>Complete genome sequence of Corynebacterium crudilactis, a new Corynebacterium species isolated from raw cow's milk.</title>
        <authorList>
            <person name="Christian R."/>
            <person name="Zimmermann J."/>
            <person name="Lipski A."/>
            <person name="Kalinowski J."/>
        </authorList>
    </citation>
    <scope>NUCLEOTIDE SEQUENCE [LARGE SCALE GENOMIC DNA]</scope>
    <source>
        <strain evidence="12 13">JZ16</strain>
    </source>
</reference>
<keyword evidence="7" id="KW-0029">Amino-acid transport</keyword>
<evidence type="ECO:0000256" key="2">
    <source>
        <dbReference type="ARBA" id="ARBA00022448"/>
    </source>
</evidence>
<dbReference type="GO" id="GO:0005524">
    <property type="term" value="F:ATP binding"/>
    <property type="evidence" value="ECO:0007669"/>
    <property type="project" value="UniProtKB-KW"/>
</dbReference>
<dbReference type="InterPro" id="IPR018449">
    <property type="entry name" value="NIL_domain"/>
</dbReference>
<dbReference type="Gene3D" id="3.40.50.300">
    <property type="entry name" value="P-loop containing nucleotide triphosphate hydrolases"/>
    <property type="match status" value="1"/>
</dbReference>
<dbReference type="Gene3D" id="3.30.70.260">
    <property type="match status" value="1"/>
</dbReference>
<dbReference type="Proteomes" id="UP000076929">
    <property type="component" value="Chromosome"/>
</dbReference>
<dbReference type="CDD" id="cd03258">
    <property type="entry name" value="ABC_MetN_methionine_transporter"/>
    <property type="match status" value="1"/>
</dbReference>
<sequence>MPAVSFRNVSKSFGKLHALEDISFDVEQGQIFGVVGTSGAGKSTLIRTVNGLETPTAGVVEVLGVEPATLGARELRQLRANVSMVFQHYNLLSSKTVAENVAMPLVLAGVSTREINERVAKVLDLVGLADRAGNRPKQLSGGQQQRVGIARALVTNPKILLCDEPTSALDPLTTEQILELIVKINAELGLTVLIITHQMDVVAKIADGVAVLENGGLLETGPVDEVFAAPQKPLTQRFVDTVLPSKLSDEVVWEAKRAEGVVVKLSYRDHAARNLIADLGERFGVQVSMLQAAEAPLRRSIVGTLVLSLTGARKKDAAQWAAEQDGIDAEVLS</sequence>
<keyword evidence="2" id="KW-0813">Transport</keyword>
<evidence type="ECO:0000256" key="1">
    <source>
        <dbReference type="ARBA" id="ARBA00005417"/>
    </source>
</evidence>
<evidence type="ECO:0000256" key="8">
    <source>
        <dbReference type="ARBA" id="ARBA00023136"/>
    </source>
</evidence>
<dbReference type="AlphaFoldDB" id="A0A172QW87"/>
<dbReference type="SUPFAM" id="SSF55021">
    <property type="entry name" value="ACT-like"/>
    <property type="match status" value="1"/>
</dbReference>
<dbReference type="InterPro" id="IPR003439">
    <property type="entry name" value="ABC_transporter-like_ATP-bd"/>
</dbReference>
<dbReference type="PROSITE" id="PS00211">
    <property type="entry name" value="ABC_TRANSPORTER_1"/>
    <property type="match status" value="1"/>
</dbReference>
<evidence type="ECO:0000313" key="13">
    <source>
        <dbReference type="Proteomes" id="UP000076929"/>
    </source>
</evidence>
<evidence type="ECO:0000256" key="6">
    <source>
        <dbReference type="ARBA" id="ARBA00022967"/>
    </source>
</evidence>
<dbReference type="GO" id="GO:0016887">
    <property type="term" value="F:ATP hydrolysis activity"/>
    <property type="evidence" value="ECO:0007669"/>
    <property type="project" value="InterPro"/>
</dbReference>